<dbReference type="EMBL" id="MCGO01000035">
    <property type="protein sequence ID" value="ORY40456.1"/>
    <property type="molecule type" value="Genomic_DNA"/>
</dbReference>
<accession>A0A1Y2C0F3</accession>
<proteinExistence type="predicted"/>
<reference evidence="1 2" key="1">
    <citation type="submission" date="2016-07" db="EMBL/GenBank/DDBJ databases">
        <title>Pervasive Adenine N6-methylation of Active Genes in Fungi.</title>
        <authorList>
            <consortium name="DOE Joint Genome Institute"/>
            <person name="Mondo S.J."/>
            <person name="Dannebaum R.O."/>
            <person name="Kuo R.C."/>
            <person name="Labutti K."/>
            <person name="Haridas S."/>
            <person name="Kuo A."/>
            <person name="Salamov A."/>
            <person name="Ahrendt S.R."/>
            <person name="Lipzen A."/>
            <person name="Sullivan W."/>
            <person name="Andreopoulos W.B."/>
            <person name="Clum A."/>
            <person name="Lindquist E."/>
            <person name="Daum C."/>
            <person name="Ramamoorthy G.K."/>
            <person name="Gryganskyi A."/>
            <person name="Culley D."/>
            <person name="Magnuson J.K."/>
            <person name="James T.Y."/>
            <person name="O'Malley M.A."/>
            <person name="Stajich J.E."/>
            <person name="Spatafora J.W."/>
            <person name="Visel A."/>
            <person name="Grigoriev I.V."/>
        </authorList>
    </citation>
    <scope>NUCLEOTIDE SEQUENCE [LARGE SCALE GENOMIC DNA]</scope>
    <source>
        <strain evidence="1 2">JEL800</strain>
    </source>
</reference>
<dbReference type="OrthoDB" id="2113063at2759"/>
<evidence type="ECO:0000313" key="2">
    <source>
        <dbReference type="Proteomes" id="UP000193642"/>
    </source>
</evidence>
<comment type="caution">
    <text evidence="1">The sequence shown here is derived from an EMBL/GenBank/DDBJ whole genome shotgun (WGS) entry which is preliminary data.</text>
</comment>
<name>A0A1Y2C0F3_9FUNG</name>
<keyword evidence="2" id="KW-1185">Reference proteome</keyword>
<gene>
    <name evidence="1" type="ORF">BCR33DRAFT_740302</name>
</gene>
<dbReference type="AlphaFoldDB" id="A0A1Y2C0F3"/>
<organism evidence="1 2">
    <name type="scientific">Rhizoclosmatium globosum</name>
    <dbReference type="NCBI Taxonomy" id="329046"/>
    <lineage>
        <taxon>Eukaryota</taxon>
        <taxon>Fungi</taxon>
        <taxon>Fungi incertae sedis</taxon>
        <taxon>Chytridiomycota</taxon>
        <taxon>Chytridiomycota incertae sedis</taxon>
        <taxon>Chytridiomycetes</taxon>
        <taxon>Chytridiales</taxon>
        <taxon>Chytriomycetaceae</taxon>
        <taxon>Rhizoclosmatium</taxon>
    </lineage>
</organism>
<dbReference type="Proteomes" id="UP000193642">
    <property type="component" value="Unassembled WGS sequence"/>
</dbReference>
<evidence type="ECO:0000313" key="1">
    <source>
        <dbReference type="EMBL" id="ORY40456.1"/>
    </source>
</evidence>
<protein>
    <submittedName>
        <fullName evidence="1">Uncharacterized protein</fullName>
    </submittedName>
</protein>
<sequence length="367" mass="41828">MPIQFHHLPTEIVTCIGQQFADGTFEGMRALVRLSGTCVWILQLLVCNTALWRQLKSAAFDFDSTRTQARLDIRADVVEKWRRILEGDIGEVFALVEENKGKNSKHIVNAAWRMLQKTTLEELFTGISERLDWLLSVLMHAAVANEAFKNALASDAFMTECITNIIRVEGFLHNDYEVLPKMDGSLSKVKKEFLQLTLFLRLPLAQHNLSIHHIFDFRLISLNEWQLQSRDVEFWLSIISGCWTGFYADYRLDIDLKAVIDDPSFRRCDGPMRNIFLDLTETSKTALATSRRLPSVISFAGFGVDDFEDFEITGRVLPATRDVYMRKTYLTGLQLSWPLEGVLNEFGIVGSWGAASGTFFIWKESPA</sequence>